<evidence type="ECO:0000313" key="3">
    <source>
        <dbReference type="Proteomes" id="UP000054359"/>
    </source>
</evidence>
<proteinExistence type="predicted"/>
<sequence>MKKFSRNTGAAIGKLLSSSNEKAGWPYRRIARHWSRSDAILDVLAGMVNHGSTQRQEGSGRPREMTEREDRAIVRAAFTVPDASLSSIVRATSASVTARTIHRQLTERGLRSRRPLRRLPLTAVQRQARLLGCRAHSHWNVTDWSRIVFSNESRFELSPDDQRRRVWRHPGRRCDTNLTVFRQTCRQPGVMVWGAISFHSRTPLVVIRRNLTAQRSVDEVLRPVVLPFMSCHPGLTFQQDNFRNNTAHVFTACLSGCRTLPCPARSLDLSPTEHVWSMSRALQPAQDVDDLTRQLDRIWQDIPQEDIRNFYQSMPSRITACIRATGGQTRD</sequence>
<keyword evidence="3" id="KW-1185">Reference proteome</keyword>
<dbReference type="AlphaFoldDB" id="A0A087T4A5"/>
<dbReference type="GO" id="GO:0006313">
    <property type="term" value="P:DNA transposition"/>
    <property type="evidence" value="ECO:0007669"/>
    <property type="project" value="InterPro"/>
</dbReference>
<dbReference type="InterPro" id="IPR036397">
    <property type="entry name" value="RNaseH_sf"/>
</dbReference>
<accession>A0A087T4A5</accession>
<protein>
    <submittedName>
        <fullName evidence="2">Transposable element Tcb2 transposase</fullName>
    </submittedName>
</protein>
<dbReference type="Proteomes" id="UP000054359">
    <property type="component" value="Unassembled WGS sequence"/>
</dbReference>
<evidence type="ECO:0000259" key="1">
    <source>
        <dbReference type="Pfam" id="PF01498"/>
    </source>
</evidence>
<feature type="non-terminal residue" evidence="2">
    <location>
        <position position="331"/>
    </location>
</feature>
<evidence type="ECO:0000313" key="2">
    <source>
        <dbReference type="EMBL" id="KFM59944.1"/>
    </source>
</evidence>
<dbReference type="OrthoDB" id="6425807at2759"/>
<dbReference type="InterPro" id="IPR002492">
    <property type="entry name" value="Transposase_Tc1-like"/>
</dbReference>
<dbReference type="PANTHER" id="PTHR23022">
    <property type="entry name" value="TRANSPOSABLE ELEMENT-RELATED"/>
    <property type="match status" value="1"/>
</dbReference>
<dbReference type="InterPro" id="IPR052338">
    <property type="entry name" value="Transposase_5"/>
</dbReference>
<dbReference type="PANTHER" id="PTHR23022:SF135">
    <property type="entry name" value="SI:DKEY-77F5.3"/>
    <property type="match status" value="1"/>
</dbReference>
<dbReference type="STRING" id="407821.A0A087T4A5"/>
<dbReference type="GO" id="GO:0003677">
    <property type="term" value="F:DNA binding"/>
    <property type="evidence" value="ECO:0007669"/>
    <property type="project" value="InterPro"/>
</dbReference>
<gene>
    <name evidence="2" type="ORF">X975_10215</name>
</gene>
<dbReference type="GO" id="GO:0015074">
    <property type="term" value="P:DNA integration"/>
    <property type="evidence" value="ECO:0007669"/>
    <property type="project" value="InterPro"/>
</dbReference>
<name>A0A087T4A5_STEMI</name>
<dbReference type="Gene3D" id="3.30.420.10">
    <property type="entry name" value="Ribonuclease H-like superfamily/Ribonuclease H"/>
    <property type="match status" value="1"/>
</dbReference>
<dbReference type="EMBL" id="KK113358">
    <property type="protein sequence ID" value="KFM59944.1"/>
    <property type="molecule type" value="Genomic_DNA"/>
</dbReference>
<dbReference type="Pfam" id="PF01498">
    <property type="entry name" value="HTH_Tnp_Tc3_2"/>
    <property type="match status" value="1"/>
</dbReference>
<reference evidence="2 3" key="1">
    <citation type="submission" date="2013-11" db="EMBL/GenBank/DDBJ databases">
        <title>Genome sequencing of Stegodyphus mimosarum.</title>
        <authorList>
            <person name="Bechsgaard J."/>
        </authorList>
    </citation>
    <scope>NUCLEOTIDE SEQUENCE [LARGE SCALE GENOMIC DNA]</scope>
</reference>
<feature type="domain" description="Transposase Tc1-like" evidence="1">
    <location>
        <begin position="70"/>
        <end position="136"/>
    </location>
</feature>
<organism evidence="2 3">
    <name type="scientific">Stegodyphus mimosarum</name>
    <name type="common">African social velvet spider</name>
    <dbReference type="NCBI Taxonomy" id="407821"/>
    <lineage>
        <taxon>Eukaryota</taxon>
        <taxon>Metazoa</taxon>
        <taxon>Ecdysozoa</taxon>
        <taxon>Arthropoda</taxon>
        <taxon>Chelicerata</taxon>
        <taxon>Arachnida</taxon>
        <taxon>Araneae</taxon>
        <taxon>Araneomorphae</taxon>
        <taxon>Entelegynae</taxon>
        <taxon>Eresoidea</taxon>
        <taxon>Eresidae</taxon>
        <taxon>Stegodyphus</taxon>
    </lineage>
</organism>